<accession>W4M2G3</accession>
<gene>
    <name evidence="2" type="ORF">ETSY2_29075</name>
</gene>
<dbReference type="HOGENOM" id="CLU_052868_1_1_7"/>
<dbReference type="EMBL" id="AZHX01001235">
    <property type="protein sequence ID" value="ETX04385.1"/>
    <property type="molecule type" value="Genomic_DNA"/>
</dbReference>
<proteinExistence type="predicted"/>
<evidence type="ECO:0000313" key="2">
    <source>
        <dbReference type="EMBL" id="ETX04385.1"/>
    </source>
</evidence>
<dbReference type="CDD" id="cd02440">
    <property type="entry name" value="AdoMet_MTases"/>
    <property type="match status" value="1"/>
</dbReference>
<dbReference type="GO" id="GO:0008168">
    <property type="term" value="F:methyltransferase activity"/>
    <property type="evidence" value="ECO:0007669"/>
    <property type="project" value="TreeGrafter"/>
</dbReference>
<dbReference type="PANTHER" id="PTHR43591">
    <property type="entry name" value="METHYLTRANSFERASE"/>
    <property type="match status" value="1"/>
</dbReference>
<dbReference type="PANTHER" id="PTHR43591:SF24">
    <property type="entry name" value="2-METHOXY-6-POLYPRENYL-1,4-BENZOQUINOL METHYLASE, MITOCHONDRIAL"/>
    <property type="match status" value="1"/>
</dbReference>
<comment type="caution">
    <text evidence="2">The sequence shown here is derived from an EMBL/GenBank/DDBJ whole genome shotgun (WGS) entry which is preliminary data.</text>
</comment>
<evidence type="ECO:0000259" key="1">
    <source>
        <dbReference type="Pfam" id="PF13847"/>
    </source>
</evidence>
<keyword evidence="3" id="KW-1185">Reference proteome</keyword>
<feature type="domain" description="Methyltransferase" evidence="1">
    <location>
        <begin position="35"/>
        <end position="156"/>
    </location>
</feature>
<evidence type="ECO:0000313" key="3">
    <source>
        <dbReference type="Proteomes" id="UP000019140"/>
    </source>
</evidence>
<name>W4M2G3_9BACT</name>
<dbReference type="Gene3D" id="3.40.50.150">
    <property type="entry name" value="Vaccinia Virus protein VP39"/>
    <property type="match status" value="1"/>
</dbReference>
<dbReference type="InterPro" id="IPR029063">
    <property type="entry name" value="SAM-dependent_MTases_sf"/>
</dbReference>
<dbReference type="InterPro" id="IPR025714">
    <property type="entry name" value="Methyltranfer_dom"/>
</dbReference>
<dbReference type="Proteomes" id="UP000019140">
    <property type="component" value="Unassembled WGS sequence"/>
</dbReference>
<organism evidence="2 3">
    <name type="scientific">Candidatus Entotheonella gemina</name>
    <dbReference type="NCBI Taxonomy" id="1429439"/>
    <lineage>
        <taxon>Bacteria</taxon>
        <taxon>Pseudomonadati</taxon>
        <taxon>Nitrospinota/Tectimicrobiota group</taxon>
        <taxon>Candidatus Tectimicrobiota</taxon>
        <taxon>Candidatus Entotheonellia</taxon>
        <taxon>Candidatus Entotheonellales</taxon>
        <taxon>Candidatus Entotheonellaceae</taxon>
        <taxon>Candidatus Entotheonella</taxon>
    </lineage>
</organism>
<reference evidence="2 3" key="1">
    <citation type="journal article" date="2014" name="Nature">
        <title>An environmental bacterial taxon with a large and distinct metabolic repertoire.</title>
        <authorList>
            <person name="Wilson M.C."/>
            <person name="Mori T."/>
            <person name="Ruckert C."/>
            <person name="Uria A.R."/>
            <person name="Helf M.J."/>
            <person name="Takada K."/>
            <person name="Gernert C."/>
            <person name="Steffens U.A."/>
            <person name="Heycke N."/>
            <person name="Schmitt S."/>
            <person name="Rinke C."/>
            <person name="Helfrich E.J."/>
            <person name="Brachmann A.O."/>
            <person name="Gurgui C."/>
            <person name="Wakimoto T."/>
            <person name="Kracht M."/>
            <person name="Crusemann M."/>
            <person name="Hentschel U."/>
            <person name="Abe I."/>
            <person name="Matsunaga S."/>
            <person name="Kalinowski J."/>
            <person name="Takeyama H."/>
            <person name="Piel J."/>
        </authorList>
    </citation>
    <scope>NUCLEOTIDE SEQUENCE [LARGE SCALE GENOMIC DNA]</scope>
    <source>
        <strain evidence="3">TSY2</strain>
    </source>
</reference>
<dbReference type="SUPFAM" id="SSF53335">
    <property type="entry name" value="S-adenosyl-L-methionine-dependent methyltransferases"/>
    <property type="match status" value="1"/>
</dbReference>
<dbReference type="AlphaFoldDB" id="W4M2G3"/>
<sequence length="210" mass="22884">MAKVCPEITEPLVRIDIARGRGDELPQAITSLWNGATVLDLGSGEGAYSFLAATAVGESGCVIGVETTPDMISQARVNLIHSRFCNVSFRLGELEYLPVADQSVDVIISHYGINQSCGKAQMFREALRVLKPGGRLAMIEMVITQVLPEDVEEDGALMLDDIEDMLRAAGFDRIRSQTRPPRNGFYHVPAISRSVKNMTDPVLVEAVRPA</sequence>
<dbReference type="Pfam" id="PF13847">
    <property type="entry name" value="Methyltransf_31"/>
    <property type="match status" value="1"/>
</dbReference>
<protein>
    <recommendedName>
        <fullName evidence="1">Methyltransferase domain-containing protein</fullName>
    </recommendedName>
</protein>